<dbReference type="InterPro" id="IPR029151">
    <property type="entry name" value="Sensor-like_sf"/>
</dbReference>
<evidence type="ECO:0000256" key="3">
    <source>
        <dbReference type="ARBA" id="ARBA00022500"/>
    </source>
</evidence>
<dbReference type="Gene3D" id="1.10.287.950">
    <property type="entry name" value="Methyl-accepting chemotaxis protein"/>
    <property type="match status" value="1"/>
</dbReference>
<feature type="transmembrane region" description="Helical" evidence="10">
    <location>
        <begin position="6"/>
        <end position="26"/>
    </location>
</feature>
<dbReference type="Gene3D" id="3.30.450.20">
    <property type="entry name" value="PAS domain"/>
    <property type="match status" value="1"/>
</dbReference>
<dbReference type="PROSITE" id="PS50111">
    <property type="entry name" value="CHEMOTAXIS_TRANSDUC_2"/>
    <property type="match status" value="1"/>
</dbReference>
<dbReference type="InterPro" id="IPR004089">
    <property type="entry name" value="MCPsignal_dom"/>
</dbReference>
<keyword evidence="5 10" id="KW-1133">Transmembrane helix</keyword>
<name>A0ABP3TSG4_9CLOT</name>
<keyword evidence="4 10" id="KW-0812">Transmembrane</keyword>
<evidence type="ECO:0000256" key="8">
    <source>
        <dbReference type="PROSITE-ProRule" id="PRU00284"/>
    </source>
</evidence>
<protein>
    <submittedName>
        <fullName evidence="12">Methyl-accepting chemotaxis protein</fullName>
    </submittedName>
</protein>
<dbReference type="PANTHER" id="PTHR32089:SF112">
    <property type="entry name" value="LYSOZYME-LIKE PROTEIN-RELATED"/>
    <property type="match status" value="1"/>
</dbReference>
<evidence type="ECO:0000256" key="5">
    <source>
        <dbReference type="ARBA" id="ARBA00022989"/>
    </source>
</evidence>
<organism evidence="12 13">
    <name type="scientific">Clostridium malenominatum</name>
    <dbReference type="NCBI Taxonomy" id="1539"/>
    <lineage>
        <taxon>Bacteria</taxon>
        <taxon>Bacillati</taxon>
        <taxon>Bacillota</taxon>
        <taxon>Clostridia</taxon>
        <taxon>Eubacteriales</taxon>
        <taxon>Clostridiaceae</taxon>
        <taxon>Clostridium</taxon>
    </lineage>
</organism>
<dbReference type="InterPro" id="IPR033479">
    <property type="entry name" value="dCache_1"/>
</dbReference>
<feature type="coiled-coil region" evidence="9">
    <location>
        <begin position="162"/>
        <end position="196"/>
    </location>
</feature>
<comment type="subcellular location">
    <subcellularLocation>
        <location evidence="1">Cell membrane</location>
        <topology evidence="1">Multi-pass membrane protein</topology>
    </subcellularLocation>
</comment>
<dbReference type="SUPFAM" id="SSF103190">
    <property type="entry name" value="Sensory domain-like"/>
    <property type="match status" value="1"/>
</dbReference>
<sequence>MSWYKVVIFILITMQIVWIFLTVFLVKHMRKKYSAVDSLLFNISQGDLTKKLNEGKMDYLSSLHSNVNNLILKFRNLVAQIMTLTDKSINYTSELNSDTMKINISTKETVKVINEIAKSMEDQITSIKDAESYSEEAMNVAKNIVEKSELVKEKANITIETIDESSENFESLIDKLDKAAKTSAETAERVKNLEGQTILIQSIADKVSTISDSTNLLALNASIEAARAGEAGRGFAVVAEEVRKLAEDSTMQSKQIQQVVDGIKEEIHNIICSMEEEANSIKEYVDFSHITKEHLEKINIETKGVFETFGEISKEIDTQEKMMKSVVDIIKNTSYTFENIAASTEEMAASAEEQAITTDETFKRLSYLLEMNKSIEKYVADFVKNYKIDDKTQKYIENGLKELREMAKNPSLVAMEYSSGTAYLKDEIKTHPQFELLATMQKDGMRKAITLDYKEQEVYVNFAHRPYFKEAIAGKEFMSKPYISVDTNNYCIAMAVPVKDNSGKITGILMGDLRL</sequence>
<dbReference type="Proteomes" id="UP001500339">
    <property type="component" value="Unassembled WGS sequence"/>
</dbReference>
<dbReference type="SMART" id="SM00283">
    <property type="entry name" value="MA"/>
    <property type="match status" value="1"/>
</dbReference>
<gene>
    <name evidence="12" type="ORF">GCM10008905_02130</name>
</gene>
<dbReference type="CDD" id="cd12914">
    <property type="entry name" value="PDC1_DGC_like"/>
    <property type="match status" value="1"/>
</dbReference>
<dbReference type="EMBL" id="BAAACF010000001">
    <property type="protein sequence ID" value="GAA0717001.1"/>
    <property type="molecule type" value="Genomic_DNA"/>
</dbReference>
<keyword evidence="2" id="KW-1003">Cell membrane</keyword>
<evidence type="ECO:0000256" key="7">
    <source>
        <dbReference type="ARBA" id="ARBA00023224"/>
    </source>
</evidence>
<keyword evidence="6 10" id="KW-0472">Membrane</keyword>
<dbReference type="SUPFAM" id="SSF58104">
    <property type="entry name" value="Methyl-accepting chemotaxis protein (MCP) signaling domain"/>
    <property type="match status" value="1"/>
</dbReference>
<keyword evidence="13" id="KW-1185">Reference proteome</keyword>
<keyword evidence="7 8" id="KW-0807">Transducer</keyword>
<dbReference type="RefSeq" id="WP_343765534.1">
    <property type="nucleotide sequence ID" value="NZ_BAAACF010000001.1"/>
</dbReference>
<keyword evidence="9" id="KW-0175">Coiled coil</keyword>
<evidence type="ECO:0000313" key="12">
    <source>
        <dbReference type="EMBL" id="GAA0717001.1"/>
    </source>
</evidence>
<dbReference type="Pfam" id="PF02743">
    <property type="entry name" value="dCache_1"/>
    <property type="match status" value="1"/>
</dbReference>
<evidence type="ECO:0000256" key="9">
    <source>
        <dbReference type="SAM" id="Coils"/>
    </source>
</evidence>
<feature type="domain" description="Methyl-accepting transducer" evidence="11">
    <location>
        <begin position="98"/>
        <end position="355"/>
    </location>
</feature>
<dbReference type="PANTHER" id="PTHR32089">
    <property type="entry name" value="METHYL-ACCEPTING CHEMOTAXIS PROTEIN MCPB"/>
    <property type="match status" value="1"/>
</dbReference>
<proteinExistence type="predicted"/>
<evidence type="ECO:0000259" key="11">
    <source>
        <dbReference type="PROSITE" id="PS50111"/>
    </source>
</evidence>
<reference evidence="13" key="1">
    <citation type="journal article" date="2019" name="Int. J. Syst. Evol. Microbiol.">
        <title>The Global Catalogue of Microorganisms (GCM) 10K type strain sequencing project: providing services to taxonomists for standard genome sequencing and annotation.</title>
        <authorList>
            <consortium name="The Broad Institute Genomics Platform"/>
            <consortium name="The Broad Institute Genome Sequencing Center for Infectious Disease"/>
            <person name="Wu L."/>
            <person name="Ma J."/>
        </authorList>
    </citation>
    <scope>NUCLEOTIDE SEQUENCE [LARGE SCALE GENOMIC DNA]</scope>
    <source>
        <strain evidence="13">JCM 1405</strain>
    </source>
</reference>
<accession>A0ABP3TSG4</accession>
<dbReference type="Pfam" id="PF00015">
    <property type="entry name" value="MCPsignal"/>
    <property type="match status" value="1"/>
</dbReference>
<keyword evidence="3" id="KW-0145">Chemotaxis</keyword>
<evidence type="ECO:0000256" key="10">
    <source>
        <dbReference type="SAM" id="Phobius"/>
    </source>
</evidence>
<comment type="caution">
    <text evidence="12">The sequence shown here is derived from an EMBL/GenBank/DDBJ whole genome shotgun (WGS) entry which is preliminary data.</text>
</comment>
<evidence type="ECO:0000256" key="4">
    <source>
        <dbReference type="ARBA" id="ARBA00022692"/>
    </source>
</evidence>
<evidence type="ECO:0000256" key="2">
    <source>
        <dbReference type="ARBA" id="ARBA00022475"/>
    </source>
</evidence>
<evidence type="ECO:0000313" key="13">
    <source>
        <dbReference type="Proteomes" id="UP001500339"/>
    </source>
</evidence>
<evidence type="ECO:0000256" key="1">
    <source>
        <dbReference type="ARBA" id="ARBA00004651"/>
    </source>
</evidence>
<evidence type="ECO:0000256" key="6">
    <source>
        <dbReference type="ARBA" id="ARBA00023136"/>
    </source>
</evidence>